<reference evidence="7" key="1">
    <citation type="submission" date="2017-12" db="EMBL/GenBank/DDBJ databases">
        <title>Whole genome sequencing of Acidipropionibacterium jensenii strains JS279 and JS280.</title>
        <authorList>
            <person name="Deptula P."/>
            <person name="Laine P."/>
            <person name="Smolander O.-P."/>
            <person name="Paulin L."/>
            <person name="Auvinen P."/>
            <person name="Varmanen P."/>
        </authorList>
    </citation>
    <scope>NUCLEOTIDE SEQUENCE [LARGE SCALE GENOMIC DNA]</scope>
    <source>
        <strain evidence="7">JS280</strain>
    </source>
</reference>
<dbReference type="Pfam" id="PF01037">
    <property type="entry name" value="AsnC_trans_reg"/>
    <property type="match status" value="1"/>
</dbReference>
<dbReference type="AlphaFoldDB" id="A0A3Q9UCF4"/>
<dbReference type="InterPro" id="IPR036388">
    <property type="entry name" value="WH-like_DNA-bd_sf"/>
</dbReference>
<dbReference type="Proteomes" id="UP000285875">
    <property type="component" value="Chromosome"/>
</dbReference>
<dbReference type="PANTHER" id="PTHR30154:SF53">
    <property type="entry name" value="HTH-TYPE TRANSCRIPTIONAL REGULATOR LRPC"/>
    <property type="match status" value="1"/>
</dbReference>
<keyword evidence="1" id="KW-0805">Transcription regulation</keyword>
<dbReference type="SUPFAM" id="SSF46785">
    <property type="entry name" value="Winged helix' DNA-binding domain"/>
    <property type="match status" value="1"/>
</dbReference>
<name>A0A3Q9UCF4_9ACTN</name>
<evidence type="ECO:0000256" key="2">
    <source>
        <dbReference type="ARBA" id="ARBA00023125"/>
    </source>
</evidence>
<feature type="domain" description="HTH asnC-type" evidence="5">
    <location>
        <begin position="20"/>
        <end position="81"/>
    </location>
</feature>
<dbReference type="EMBL" id="CP025570">
    <property type="protein sequence ID" value="AZZ38696.1"/>
    <property type="molecule type" value="Genomic_DNA"/>
</dbReference>
<protein>
    <submittedName>
        <fullName evidence="6">Lrp/AsnC family transcriptional regulator</fullName>
    </submittedName>
</protein>
<dbReference type="Gene3D" id="3.30.70.920">
    <property type="match status" value="1"/>
</dbReference>
<dbReference type="PANTHER" id="PTHR30154">
    <property type="entry name" value="LEUCINE-RESPONSIVE REGULATORY PROTEIN"/>
    <property type="match status" value="1"/>
</dbReference>
<gene>
    <name evidence="6" type="ORF">C0Z10_01845</name>
</gene>
<dbReference type="SUPFAM" id="SSF54909">
    <property type="entry name" value="Dimeric alpha+beta barrel"/>
    <property type="match status" value="1"/>
</dbReference>
<sequence length="165" mass="17952">MSAARNDREPGTEMPRGEGLDRQDHRLLALLASDGRAKLSALAEATGLSVSTVQTRVRRLEEIGAITGYRALVSPETLGCPLAAIVEIYADPSLDEEVPLAMEKISQVQSCWSVAGDATHLVLVRVGDAQELEQVINQIRSAVHTRTRTTMVLRSHFDRVVAPKV</sequence>
<evidence type="ECO:0000256" key="4">
    <source>
        <dbReference type="SAM" id="MobiDB-lite"/>
    </source>
</evidence>
<dbReference type="InterPro" id="IPR019887">
    <property type="entry name" value="Tscrpt_reg_AsnC/Lrp_C"/>
</dbReference>
<dbReference type="KEGG" id="aji:C0Z10_01845"/>
<evidence type="ECO:0000313" key="7">
    <source>
        <dbReference type="Proteomes" id="UP000285875"/>
    </source>
</evidence>
<dbReference type="SMART" id="SM00344">
    <property type="entry name" value="HTH_ASNC"/>
    <property type="match status" value="1"/>
</dbReference>
<evidence type="ECO:0000256" key="1">
    <source>
        <dbReference type="ARBA" id="ARBA00023015"/>
    </source>
</evidence>
<accession>A0A3Q9UCF4</accession>
<dbReference type="Pfam" id="PF13412">
    <property type="entry name" value="HTH_24"/>
    <property type="match status" value="1"/>
</dbReference>
<evidence type="ECO:0000256" key="3">
    <source>
        <dbReference type="ARBA" id="ARBA00023163"/>
    </source>
</evidence>
<dbReference type="InterPro" id="IPR036390">
    <property type="entry name" value="WH_DNA-bd_sf"/>
</dbReference>
<organism evidence="6 7">
    <name type="scientific">Acidipropionibacterium jensenii</name>
    <dbReference type="NCBI Taxonomy" id="1749"/>
    <lineage>
        <taxon>Bacteria</taxon>
        <taxon>Bacillati</taxon>
        <taxon>Actinomycetota</taxon>
        <taxon>Actinomycetes</taxon>
        <taxon>Propionibacteriales</taxon>
        <taxon>Propionibacteriaceae</taxon>
        <taxon>Acidipropionibacterium</taxon>
    </lineage>
</organism>
<proteinExistence type="predicted"/>
<dbReference type="GO" id="GO:0043565">
    <property type="term" value="F:sequence-specific DNA binding"/>
    <property type="evidence" value="ECO:0007669"/>
    <property type="project" value="InterPro"/>
</dbReference>
<keyword evidence="2" id="KW-0238">DNA-binding</keyword>
<dbReference type="GO" id="GO:0005829">
    <property type="term" value="C:cytosol"/>
    <property type="evidence" value="ECO:0007669"/>
    <property type="project" value="TreeGrafter"/>
</dbReference>
<dbReference type="GO" id="GO:0043200">
    <property type="term" value="P:response to amino acid"/>
    <property type="evidence" value="ECO:0007669"/>
    <property type="project" value="TreeGrafter"/>
</dbReference>
<evidence type="ECO:0000313" key="6">
    <source>
        <dbReference type="EMBL" id="AZZ38696.1"/>
    </source>
</evidence>
<dbReference type="PRINTS" id="PR00033">
    <property type="entry name" value="HTHASNC"/>
</dbReference>
<dbReference type="InterPro" id="IPR019888">
    <property type="entry name" value="Tscrpt_reg_AsnC-like"/>
</dbReference>
<dbReference type="InterPro" id="IPR011008">
    <property type="entry name" value="Dimeric_a/b-barrel"/>
</dbReference>
<feature type="region of interest" description="Disordered" evidence="4">
    <location>
        <begin position="1"/>
        <end position="20"/>
    </location>
</feature>
<dbReference type="InterPro" id="IPR000485">
    <property type="entry name" value="AsnC-type_HTH_dom"/>
</dbReference>
<evidence type="ECO:0000259" key="5">
    <source>
        <dbReference type="PROSITE" id="PS50956"/>
    </source>
</evidence>
<dbReference type="Gene3D" id="1.10.10.10">
    <property type="entry name" value="Winged helix-like DNA-binding domain superfamily/Winged helix DNA-binding domain"/>
    <property type="match status" value="1"/>
</dbReference>
<dbReference type="PROSITE" id="PS50956">
    <property type="entry name" value="HTH_ASNC_2"/>
    <property type="match status" value="1"/>
</dbReference>
<keyword evidence="3" id="KW-0804">Transcription</keyword>